<dbReference type="EMBL" id="CP039268">
    <property type="protein sequence ID" value="QGU32790.1"/>
    <property type="molecule type" value="Genomic_DNA"/>
</dbReference>
<dbReference type="PANTHER" id="PTHR12903">
    <property type="entry name" value="MITOCHONDRIAL RIBOSOMAL PROTEIN L24"/>
    <property type="match status" value="1"/>
</dbReference>
<keyword evidence="2 8" id="KW-0699">rRNA-binding</keyword>
<dbReference type="KEGG" id="ttp:E6P07_07225"/>
<dbReference type="GO" id="GO:0003735">
    <property type="term" value="F:structural constituent of ribosome"/>
    <property type="evidence" value="ECO:0007669"/>
    <property type="project" value="InterPro"/>
</dbReference>
<dbReference type="GO" id="GO:0019843">
    <property type="term" value="F:rRNA binding"/>
    <property type="evidence" value="ECO:0007669"/>
    <property type="project" value="UniProtKB-UniRule"/>
</dbReference>
<comment type="function">
    <text evidence="8">One of two assembly initiator proteins, it binds directly to the 5'-end of the 23S rRNA, where it nucleates assembly of the 50S subunit.</text>
</comment>
<sequence>MRKIKKGDDVMVIAGKDKGKRGTVLKVLDEHYIVVENINIARKHQKGNPQAGVPGGIIDKAMPIHVSNVGLYNPIKGRADRVGFKILADGRKVRVFKSNGEVVDV</sequence>
<evidence type="ECO:0000256" key="2">
    <source>
        <dbReference type="ARBA" id="ARBA00022730"/>
    </source>
</evidence>
<evidence type="ECO:0000313" key="12">
    <source>
        <dbReference type="Proteomes" id="UP000426424"/>
    </source>
</evidence>
<dbReference type="InterPro" id="IPR005824">
    <property type="entry name" value="KOW"/>
</dbReference>
<dbReference type="InterPro" id="IPR003256">
    <property type="entry name" value="Ribosomal_uL24"/>
</dbReference>
<gene>
    <name evidence="8 11" type="primary">rplX</name>
    <name evidence="11" type="ORF">E6P07_07225</name>
</gene>
<comment type="similarity">
    <text evidence="1 8 9">Belongs to the universal ribosomal protein uL24 family.</text>
</comment>
<dbReference type="AlphaFoldDB" id="A0A6I6EF23"/>
<keyword evidence="5 8" id="KW-0687">Ribonucleoprotein</keyword>
<dbReference type="SUPFAM" id="SSF50104">
    <property type="entry name" value="Translation proteins SH3-like domain"/>
    <property type="match status" value="1"/>
</dbReference>
<proteinExistence type="inferred from homology"/>
<evidence type="ECO:0000256" key="1">
    <source>
        <dbReference type="ARBA" id="ARBA00010618"/>
    </source>
</evidence>
<dbReference type="PROSITE" id="PS01108">
    <property type="entry name" value="RIBOSOMAL_L24"/>
    <property type="match status" value="1"/>
</dbReference>
<dbReference type="OrthoDB" id="9807419at2"/>
<dbReference type="Pfam" id="PF00467">
    <property type="entry name" value="KOW"/>
    <property type="match status" value="1"/>
</dbReference>
<evidence type="ECO:0000259" key="10">
    <source>
        <dbReference type="SMART" id="SM00739"/>
    </source>
</evidence>
<evidence type="ECO:0000256" key="8">
    <source>
        <dbReference type="HAMAP-Rule" id="MF_01326"/>
    </source>
</evidence>
<protein>
    <recommendedName>
        <fullName evidence="6 8">Large ribosomal subunit protein uL24</fullName>
    </recommendedName>
</protein>
<dbReference type="InterPro" id="IPR041988">
    <property type="entry name" value="Ribosomal_uL24_KOW"/>
</dbReference>
<dbReference type="InterPro" id="IPR057264">
    <property type="entry name" value="Ribosomal_uL24_C"/>
</dbReference>
<keyword evidence="12" id="KW-1185">Reference proteome</keyword>
<dbReference type="GO" id="GO:0005840">
    <property type="term" value="C:ribosome"/>
    <property type="evidence" value="ECO:0007669"/>
    <property type="project" value="UniProtKB-KW"/>
</dbReference>
<evidence type="ECO:0000256" key="6">
    <source>
        <dbReference type="ARBA" id="ARBA00035206"/>
    </source>
</evidence>
<comment type="subunit">
    <text evidence="8">Part of the 50S ribosomal subunit.</text>
</comment>
<dbReference type="GO" id="GO:1990904">
    <property type="term" value="C:ribonucleoprotein complex"/>
    <property type="evidence" value="ECO:0007669"/>
    <property type="project" value="UniProtKB-KW"/>
</dbReference>
<dbReference type="Proteomes" id="UP000426424">
    <property type="component" value="Chromosome"/>
</dbReference>
<keyword evidence="3 8" id="KW-0694">RNA-binding</keyword>
<evidence type="ECO:0000256" key="9">
    <source>
        <dbReference type="RuleBase" id="RU003477"/>
    </source>
</evidence>
<organism evidence="11 12">
    <name type="scientific">Thermochromatium tepidum ATCC 43061</name>
    <dbReference type="NCBI Taxonomy" id="316276"/>
    <lineage>
        <taxon>Bacteria</taxon>
        <taxon>Pseudomonadati</taxon>
        <taxon>Pseudomonadota</taxon>
        <taxon>Gammaproteobacteria</taxon>
        <taxon>Chromatiales</taxon>
        <taxon>Chromatiaceae</taxon>
        <taxon>Thermochromatium</taxon>
    </lineage>
</organism>
<evidence type="ECO:0000256" key="7">
    <source>
        <dbReference type="ARBA" id="ARBA00058688"/>
    </source>
</evidence>
<dbReference type="Pfam" id="PF17136">
    <property type="entry name" value="ribosomal_L24"/>
    <property type="match status" value="1"/>
</dbReference>
<dbReference type="NCBIfam" id="TIGR01079">
    <property type="entry name" value="rplX_bact"/>
    <property type="match status" value="1"/>
</dbReference>
<evidence type="ECO:0000313" key="11">
    <source>
        <dbReference type="EMBL" id="QGU32790.1"/>
    </source>
</evidence>
<dbReference type="InterPro" id="IPR014722">
    <property type="entry name" value="Rib_uL2_dom2"/>
</dbReference>
<dbReference type="HAMAP" id="MF_01326_B">
    <property type="entry name" value="Ribosomal_uL24_B"/>
    <property type="match status" value="1"/>
</dbReference>
<accession>A0A6I6EF23</accession>
<reference evidence="11 12" key="1">
    <citation type="submission" date="2019-12" db="EMBL/GenBank/DDBJ databases">
        <title>The complete genome of the thermophilic, anoxygenic phototrophic gammaproteobacterium Thermochromatium tepidum.</title>
        <authorList>
            <person name="Sattley W.M."/>
            <person name="Swingley W.D."/>
            <person name="Burchell B.M."/>
            <person name="Gurbani S.A."/>
            <person name="Kujawa C.M."/>
            <person name="Nuccio D.A."/>
            <person name="Schladweiler J."/>
            <person name="Shaffer K.N."/>
            <person name="Stokes L.M."/>
            <person name="Touchman J.W."/>
            <person name="Blankenship R.E."/>
            <person name="Madigan M.T."/>
        </authorList>
    </citation>
    <scope>NUCLEOTIDE SEQUENCE [LARGE SCALE GENOMIC DNA]</scope>
    <source>
        <strain evidence="11 12">ATCC 43061</strain>
    </source>
</reference>
<comment type="function">
    <text evidence="7 8">One of the proteins that surrounds the polypeptide exit tunnel on the outside of the subunit.</text>
</comment>
<dbReference type="InterPro" id="IPR005825">
    <property type="entry name" value="Ribosomal_uL24_CS"/>
</dbReference>
<name>A0A6I6EF23_THETI</name>
<dbReference type="SMART" id="SM00739">
    <property type="entry name" value="KOW"/>
    <property type="match status" value="1"/>
</dbReference>
<dbReference type="Gene3D" id="2.30.30.30">
    <property type="match status" value="1"/>
</dbReference>
<feature type="domain" description="KOW" evidence="10">
    <location>
        <begin position="3"/>
        <end position="30"/>
    </location>
</feature>
<evidence type="ECO:0000256" key="3">
    <source>
        <dbReference type="ARBA" id="ARBA00022884"/>
    </source>
</evidence>
<dbReference type="FunFam" id="2.30.30.30:FF:000004">
    <property type="entry name" value="50S ribosomal protein L24"/>
    <property type="match status" value="1"/>
</dbReference>
<dbReference type="CDD" id="cd06089">
    <property type="entry name" value="KOW_RPL26"/>
    <property type="match status" value="1"/>
</dbReference>
<evidence type="ECO:0000256" key="4">
    <source>
        <dbReference type="ARBA" id="ARBA00022980"/>
    </source>
</evidence>
<dbReference type="InterPro" id="IPR008991">
    <property type="entry name" value="Translation_prot_SH3-like_sf"/>
</dbReference>
<keyword evidence="4 8" id="KW-0689">Ribosomal protein</keyword>
<dbReference type="RefSeq" id="WP_153974985.1">
    <property type="nucleotide sequence ID" value="NZ_CP039268.1"/>
</dbReference>
<evidence type="ECO:0000256" key="5">
    <source>
        <dbReference type="ARBA" id="ARBA00023274"/>
    </source>
</evidence>
<dbReference type="GO" id="GO:0006412">
    <property type="term" value="P:translation"/>
    <property type="evidence" value="ECO:0007669"/>
    <property type="project" value="UniProtKB-UniRule"/>
</dbReference>